<dbReference type="AlphaFoldDB" id="A0A1C9WBX0"/>
<dbReference type="PANTHER" id="PTHR31451">
    <property type="match status" value="1"/>
</dbReference>
<dbReference type="KEGG" id="micc:AUP74_03275"/>
<gene>
    <name evidence="6" type="ORF">AUP74_03275</name>
</gene>
<comment type="catalytic activity">
    <reaction evidence="1">
        <text>Random hydrolysis of (1-&gt;4)-beta-D-mannosidic linkages in mannans, galactomannans and glucomannans.</text>
        <dbReference type="EC" id="3.2.1.78"/>
    </reaction>
</comment>
<dbReference type="Pfam" id="PF26410">
    <property type="entry name" value="GH5_mannosidase"/>
    <property type="match status" value="1"/>
</dbReference>
<dbReference type="InterPro" id="IPR045053">
    <property type="entry name" value="MAN-like"/>
</dbReference>
<sequence>MLALSVAAGITACDYKAMEEIENTRQDPDRAFVRVHNGQFELDGHPYYLIGANYWHGAYLGANDPDRLTRELDLMATQGINNLRVLALSEKSNLSRSLKPALILGPGQMNDSLLQGLDRLLAEMHSRDMKAVLYLTNFWQWSGGMSQYLVWQQNAPLDDPDLSGNWDGYIENTTDFYRCARCQKQYLDQAAELINRENTVTGSPYREDPTIMAWQLANEPRSGGEKFDPARARDYVRWAHQSAEALDQLAPNQLISTGSEGLAGTQHQAKVYLDAHATDAIDYLTVHLWIKNWGWFDSTNPVSTFPAAIERATDYLNQHIDFAREQEKPLVLEEFGVERDDGSFSPESGTEYRDRFLKLMYQKIEQSINTGGPLVGSNFWAFSGYGRADNPEYLWKPGDDFLGDPPQEPQGLNSVFETDVSTLAIIRKHSNKLK</sequence>
<dbReference type="SUPFAM" id="SSF51445">
    <property type="entry name" value="(Trans)glycosidases"/>
    <property type="match status" value="1"/>
</dbReference>
<dbReference type="Gene3D" id="3.20.20.80">
    <property type="entry name" value="Glycosidases"/>
    <property type="match status" value="1"/>
</dbReference>
<dbReference type="PATRIC" id="fig|1769779.3.peg.3258"/>
<dbReference type="GO" id="GO:0016985">
    <property type="term" value="F:mannan endo-1,4-beta-mannosidase activity"/>
    <property type="evidence" value="ECO:0007669"/>
    <property type="project" value="TreeGrafter"/>
</dbReference>
<keyword evidence="7" id="KW-1185">Reference proteome</keyword>
<proteinExistence type="predicted"/>
<dbReference type="Proteomes" id="UP000095672">
    <property type="component" value="Chromosome"/>
</dbReference>
<dbReference type="EMBL" id="CP014143">
    <property type="protein sequence ID" value="AOS98641.1"/>
    <property type="molecule type" value="Genomic_DNA"/>
</dbReference>
<keyword evidence="3 6" id="KW-0378">Hydrolase</keyword>
<evidence type="ECO:0000256" key="3">
    <source>
        <dbReference type="ARBA" id="ARBA00022801"/>
    </source>
</evidence>
<evidence type="ECO:0000256" key="1">
    <source>
        <dbReference type="ARBA" id="ARBA00001678"/>
    </source>
</evidence>
<evidence type="ECO:0000313" key="6">
    <source>
        <dbReference type="EMBL" id="AOS98641.1"/>
    </source>
</evidence>
<dbReference type="STRING" id="1769779.AUP74_03275"/>
<evidence type="ECO:0000256" key="2">
    <source>
        <dbReference type="ARBA" id="ARBA00012706"/>
    </source>
</evidence>
<dbReference type="PANTHER" id="PTHR31451:SF40">
    <property type="entry name" value="GLYCOSIDE HYDROLASE FAMILY 5 DOMAIN-CONTAINING PROTEIN"/>
    <property type="match status" value="1"/>
</dbReference>
<protein>
    <recommendedName>
        <fullName evidence="2">mannan endo-1,4-beta-mannosidase</fullName>
        <ecNumber evidence="2">3.2.1.78</ecNumber>
    </recommendedName>
</protein>
<dbReference type="GO" id="GO:0000272">
    <property type="term" value="P:polysaccharide catabolic process"/>
    <property type="evidence" value="ECO:0007669"/>
    <property type="project" value="InterPro"/>
</dbReference>
<dbReference type="EC" id="3.2.1.78" evidence="2"/>
<dbReference type="InterPro" id="IPR001547">
    <property type="entry name" value="Glyco_hydro_5"/>
</dbReference>
<evidence type="ECO:0000256" key="4">
    <source>
        <dbReference type="ARBA" id="ARBA00023295"/>
    </source>
</evidence>
<evidence type="ECO:0000313" key="7">
    <source>
        <dbReference type="Proteomes" id="UP000095672"/>
    </source>
</evidence>
<evidence type="ECO:0000259" key="5">
    <source>
        <dbReference type="Pfam" id="PF26410"/>
    </source>
</evidence>
<keyword evidence="4" id="KW-0326">Glycosidase</keyword>
<dbReference type="InterPro" id="IPR017853">
    <property type="entry name" value="GH"/>
</dbReference>
<name>A0A1C9WBX0_9GAMM</name>
<reference evidence="7" key="1">
    <citation type="submission" date="2016-01" db="EMBL/GenBank/DDBJ databases">
        <title>Complete genome sequence of Microbulbifer sp. CCB-MM1, a halophile isolated from Matang Mangrove Forest, Perak.</title>
        <authorList>
            <person name="Moh T.H."/>
            <person name="Dinesh B."/>
            <person name="Lau N.-S."/>
            <person name="Go F."/>
            <person name="Alexander Chong S.-C."/>
        </authorList>
    </citation>
    <scope>NUCLEOTIDE SEQUENCE [LARGE SCALE GENOMIC DNA]</scope>
    <source>
        <strain evidence="7">CCB-MM1</strain>
    </source>
</reference>
<organism evidence="6 7">
    <name type="scientific">Microbulbifer aggregans</name>
    <dbReference type="NCBI Taxonomy" id="1769779"/>
    <lineage>
        <taxon>Bacteria</taxon>
        <taxon>Pseudomonadati</taxon>
        <taxon>Pseudomonadota</taxon>
        <taxon>Gammaproteobacteria</taxon>
        <taxon>Cellvibrionales</taxon>
        <taxon>Microbulbiferaceae</taxon>
        <taxon>Microbulbifer</taxon>
    </lineage>
</organism>
<feature type="domain" description="Glycoside hydrolase family 5" evidence="5">
    <location>
        <begin position="31"/>
        <end position="433"/>
    </location>
</feature>
<accession>A0A1C9WBX0</accession>